<dbReference type="AlphaFoldDB" id="A0A166WQ03"/>
<reference evidence="1 2" key="1">
    <citation type="journal article" date="2016" name="Mol. Biol. Evol.">
        <title>Comparative Genomics of Early-Diverging Mushroom-Forming Fungi Provides Insights into the Origins of Lignocellulose Decay Capabilities.</title>
        <authorList>
            <person name="Nagy L.G."/>
            <person name="Riley R."/>
            <person name="Tritt A."/>
            <person name="Adam C."/>
            <person name="Daum C."/>
            <person name="Floudas D."/>
            <person name="Sun H."/>
            <person name="Yadav J.S."/>
            <person name="Pangilinan J."/>
            <person name="Larsson K.H."/>
            <person name="Matsuura K."/>
            <person name="Barry K."/>
            <person name="Labutti K."/>
            <person name="Kuo R."/>
            <person name="Ohm R.A."/>
            <person name="Bhattacharya S.S."/>
            <person name="Shirouzu T."/>
            <person name="Yoshinaga Y."/>
            <person name="Martin F.M."/>
            <person name="Grigoriev I.V."/>
            <person name="Hibbett D.S."/>
        </authorList>
    </citation>
    <scope>NUCLEOTIDE SEQUENCE [LARGE SCALE GENOMIC DNA]</scope>
    <source>
        <strain evidence="1 2">CBS 109695</strain>
    </source>
</reference>
<dbReference type="Proteomes" id="UP000076532">
    <property type="component" value="Unassembled WGS sequence"/>
</dbReference>
<dbReference type="EMBL" id="KV417481">
    <property type="protein sequence ID" value="KZP33983.1"/>
    <property type="molecule type" value="Genomic_DNA"/>
</dbReference>
<sequence length="85" mass="9270">MHLPNLPVRLPLVPAHTHLPSYLCASSLASRHACLHHTQLTCARSAPSALPMRAPYLHTHMCTQASYLPSARPGAQVHELARMCA</sequence>
<protein>
    <submittedName>
        <fullName evidence="1">Uncharacterized protein</fullName>
    </submittedName>
</protein>
<evidence type="ECO:0000313" key="2">
    <source>
        <dbReference type="Proteomes" id="UP000076532"/>
    </source>
</evidence>
<name>A0A166WQ03_9AGAM</name>
<proteinExistence type="predicted"/>
<evidence type="ECO:0000313" key="1">
    <source>
        <dbReference type="EMBL" id="KZP33983.1"/>
    </source>
</evidence>
<keyword evidence="2" id="KW-1185">Reference proteome</keyword>
<gene>
    <name evidence="1" type="ORF">FIBSPDRAFT_847114</name>
</gene>
<accession>A0A166WQ03</accession>
<organism evidence="1 2">
    <name type="scientific">Athelia psychrophila</name>
    <dbReference type="NCBI Taxonomy" id="1759441"/>
    <lineage>
        <taxon>Eukaryota</taxon>
        <taxon>Fungi</taxon>
        <taxon>Dikarya</taxon>
        <taxon>Basidiomycota</taxon>
        <taxon>Agaricomycotina</taxon>
        <taxon>Agaricomycetes</taxon>
        <taxon>Agaricomycetidae</taxon>
        <taxon>Atheliales</taxon>
        <taxon>Atheliaceae</taxon>
        <taxon>Athelia</taxon>
    </lineage>
</organism>